<organism evidence="2 3">
    <name type="scientific">Chitinophaga ginsengisoli</name>
    <dbReference type="NCBI Taxonomy" id="363837"/>
    <lineage>
        <taxon>Bacteria</taxon>
        <taxon>Pseudomonadati</taxon>
        <taxon>Bacteroidota</taxon>
        <taxon>Chitinophagia</taxon>
        <taxon>Chitinophagales</taxon>
        <taxon>Chitinophagaceae</taxon>
        <taxon>Chitinophaga</taxon>
    </lineage>
</organism>
<feature type="region of interest" description="Disordered" evidence="1">
    <location>
        <begin position="23"/>
        <end position="50"/>
    </location>
</feature>
<reference evidence="2 3" key="1">
    <citation type="submission" date="2018-03" db="EMBL/GenBank/DDBJ databases">
        <title>Genomic Encyclopedia of Archaeal and Bacterial Type Strains, Phase II (KMG-II): from individual species to whole genera.</title>
        <authorList>
            <person name="Goeker M."/>
        </authorList>
    </citation>
    <scope>NUCLEOTIDE SEQUENCE [LARGE SCALE GENOMIC DNA]</scope>
    <source>
        <strain evidence="2 3">DSM 18107</strain>
    </source>
</reference>
<evidence type="ECO:0000313" key="2">
    <source>
        <dbReference type="EMBL" id="PSL32283.1"/>
    </source>
</evidence>
<sequence>MDTKNVWLVTGASKGLGLPRIKIRPEHWDNPGNKSKPKKLSSKSITRPWN</sequence>
<protein>
    <submittedName>
        <fullName evidence="2">Uncharacterized protein</fullName>
    </submittedName>
</protein>
<accession>A0A2P8GE74</accession>
<evidence type="ECO:0000256" key="1">
    <source>
        <dbReference type="SAM" id="MobiDB-lite"/>
    </source>
</evidence>
<dbReference type="Proteomes" id="UP000240978">
    <property type="component" value="Unassembled WGS sequence"/>
</dbReference>
<evidence type="ECO:0000313" key="3">
    <source>
        <dbReference type="Proteomes" id="UP000240978"/>
    </source>
</evidence>
<comment type="caution">
    <text evidence="2">The sequence shown here is derived from an EMBL/GenBank/DDBJ whole genome shotgun (WGS) entry which is preliminary data.</text>
</comment>
<dbReference type="AlphaFoldDB" id="A0A2P8GE74"/>
<dbReference type="EMBL" id="PYGK01000004">
    <property type="protein sequence ID" value="PSL32283.1"/>
    <property type="molecule type" value="Genomic_DNA"/>
</dbReference>
<proteinExistence type="predicted"/>
<keyword evidence="3" id="KW-1185">Reference proteome</keyword>
<gene>
    <name evidence="2" type="ORF">CLV42_104586</name>
</gene>
<name>A0A2P8GE74_9BACT</name>